<keyword evidence="2" id="KW-1185">Reference proteome</keyword>
<name>A0AC61RXH2_9FIRM</name>
<evidence type="ECO:0000313" key="1">
    <source>
        <dbReference type="EMBL" id="TGY96362.1"/>
    </source>
</evidence>
<dbReference type="EMBL" id="SRYA01000017">
    <property type="protein sequence ID" value="TGY96362.1"/>
    <property type="molecule type" value="Genomic_DNA"/>
</dbReference>
<sequence length="214" mass="24784">MIRKYWRDIKEKTSGMNRQETCSYILAYYWYHILIFVSIAALVVLFAAHYAFGNKKPEFTCIIVNQEMDAARDQEMADAFAKEAGLPENRVVIDSDYQFSYGEFRLEGANESSYEKFFFQWQNQEIDAVIMSESFYRHCKEMGGRFRVLEEQETEGFTVYMEEGQCSAVVLGNDSFTERVTGKADEKLLLAFPSSGQHTAESRSFLKYLQGKVI</sequence>
<comment type="caution">
    <text evidence="1">The sequence shown here is derived from an EMBL/GenBank/DDBJ whole genome shotgun (WGS) entry which is preliminary data.</text>
</comment>
<protein>
    <submittedName>
        <fullName evidence="1">Uncharacterized protein</fullName>
    </submittedName>
</protein>
<evidence type="ECO:0000313" key="2">
    <source>
        <dbReference type="Proteomes" id="UP000304953"/>
    </source>
</evidence>
<dbReference type="Proteomes" id="UP000304953">
    <property type="component" value="Unassembled WGS sequence"/>
</dbReference>
<accession>A0AC61RXH2</accession>
<reference evidence="1" key="1">
    <citation type="submission" date="2019-04" db="EMBL/GenBank/DDBJ databases">
        <title>Microbes associate with the intestines of laboratory mice.</title>
        <authorList>
            <person name="Navarre W."/>
            <person name="Wong E."/>
            <person name="Huang K."/>
            <person name="Tropini C."/>
            <person name="Ng K."/>
            <person name="Yu B."/>
        </authorList>
    </citation>
    <scope>NUCLEOTIDE SEQUENCE</scope>
    <source>
        <strain evidence="1">NM01_1-7b</strain>
    </source>
</reference>
<proteinExistence type="predicted"/>
<gene>
    <name evidence="1" type="ORF">E5329_10060</name>
</gene>
<organism evidence="1 2">
    <name type="scientific">Petralouisia muris</name>
    <dbReference type="NCBI Taxonomy" id="3032872"/>
    <lineage>
        <taxon>Bacteria</taxon>
        <taxon>Bacillati</taxon>
        <taxon>Bacillota</taxon>
        <taxon>Clostridia</taxon>
        <taxon>Lachnospirales</taxon>
        <taxon>Lachnospiraceae</taxon>
        <taxon>Petralouisia</taxon>
    </lineage>
</organism>